<evidence type="ECO:0000256" key="1">
    <source>
        <dbReference type="ARBA" id="ARBA00001974"/>
    </source>
</evidence>
<dbReference type="InterPro" id="IPR016167">
    <property type="entry name" value="FAD-bd_PCMH_sub1"/>
</dbReference>
<comment type="subcellular location">
    <subcellularLocation>
        <location evidence="2">Peroxisome</location>
    </subcellularLocation>
</comment>
<keyword evidence="7 17" id="KW-0479">Metal-binding</keyword>
<feature type="binding site" evidence="16">
    <location>
        <begin position="473"/>
        <end position="477"/>
    </location>
    <ligand>
        <name>FAD</name>
        <dbReference type="ChEBI" id="CHEBI:57692"/>
    </ligand>
</feature>
<feature type="binding site" evidence="17">
    <location>
        <position position="173"/>
    </location>
    <ligand>
        <name>[2Fe-2S] cluster</name>
        <dbReference type="ChEBI" id="CHEBI:190135"/>
        <label>2</label>
    </ligand>
</feature>
<dbReference type="SUPFAM" id="SSF47741">
    <property type="entry name" value="CO dehydrogenase ISP C-domain like"/>
    <property type="match status" value="1"/>
</dbReference>
<dbReference type="VEuPathDB" id="FungiDB:HMPREF1541_08505"/>
<dbReference type="Pfam" id="PF02738">
    <property type="entry name" value="MoCoBD_1"/>
    <property type="match status" value="1"/>
</dbReference>
<dbReference type="Gene3D" id="3.30.465.10">
    <property type="match status" value="1"/>
</dbReference>
<evidence type="ECO:0000256" key="17">
    <source>
        <dbReference type="PIRSR" id="PIRSR000127-3"/>
    </source>
</evidence>
<dbReference type="STRING" id="1220924.W2RKI1"/>
<feature type="region of interest" description="Disordered" evidence="18">
    <location>
        <begin position="199"/>
        <end position="320"/>
    </location>
</feature>
<dbReference type="FunFam" id="3.30.365.10:FF:000001">
    <property type="entry name" value="Xanthine dehydrogenase oxidase"/>
    <property type="match status" value="1"/>
</dbReference>
<protein>
    <submittedName>
        <fullName evidence="21">Xanthine dehydrogenase, molybdopterin binding subunit</fullName>
    </submittedName>
</protein>
<dbReference type="InterPro" id="IPR046867">
    <property type="entry name" value="AldOxase/xan_DH_MoCoBD2"/>
</dbReference>
<dbReference type="FunFam" id="3.30.465.10:FF:000004">
    <property type="entry name" value="Xanthine dehydrogenase/oxidase"/>
    <property type="match status" value="1"/>
</dbReference>
<dbReference type="Pfam" id="PF00941">
    <property type="entry name" value="FAD_binding_5"/>
    <property type="match status" value="1"/>
</dbReference>
<dbReference type="InterPro" id="IPR036884">
    <property type="entry name" value="2Fe-2S-bd_dom_sf"/>
</dbReference>
<dbReference type="PROSITE" id="PS00197">
    <property type="entry name" value="2FE2S_FER_1"/>
    <property type="match status" value="1"/>
</dbReference>
<dbReference type="SUPFAM" id="SSF54292">
    <property type="entry name" value="2Fe-2S ferredoxin-like"/>
    <property type="match status" value="1"/>
</dbReference>
<keyword evidence="4 17" id="KW-0500">Molybdenum</keyword>
<dbReference type="Gene3D" id="3.30.390.50">
    <property type="entry name" value="CO dehydrogenase flavoprotein, C-terminal domain"/>
    <property type="match status" value="1"/>
</dbReference>
<evidence type="ECO:0000256" key="3">
    <source>
        <dbReference type="ARBA" id="ARBA00006849"/>
    </source>
</evidence>
<dbReference type="Gene3D" id="3.90.1170.50">
    <property type="entry name" value="Aldehyde oxidase/xanthine dehydrogenase, a/b hammerhead"/>
    <property type="match status" value="1"/>
</dbReference>
<dbReference type="SMART" id="SM01092">
    <property type="entry name" value="CO_deh_flav_C"/>
    <property type="match status" value="1"/>
</dbReference>
<dbReference type="SUPFAM" id="SSF54665">
    <property type="entry name" value="CO dehydrogenase molybdoprotein N-domain-like"/>
    <property type="match status" value="1"/>
</dbReference>
<comment type="cofactor">
    <cofactor evidence="1 16">
        <name>FAD</name>
        <dbReference type="ChEBI" id="CHEBI:57692"/>
    </cofactor>
</comment>
<evidence type="ECO:0000256" key="13">
    <source>
        <dbReference type="ARBA" id="ARBA00023140"/>
    </source>
</evidence>
<evidence type="ECO:0000259" key="20">
    <source>
        <dbReference type="PROSITE" id="PS51387"/>
    </source>
</evidence>
<accession>W2RKI1</accession>
<dbReference type="eggNOG" id="KOG0430">
    <property type="taxonomic scope" value="Eukaryota"/>
</dbReference>
<feature type="binding site" evidence="16">
    <location>
        <position position="1036"/>
    </location>
    <ligand>
        <name>substrate</name>
    </ligand>
</feature>
<dbReference type="InterPro" id="IPR037165">
    <property type="entry name" value="AldOxase/xan_DH_Mopterin-bd_sf"/>
</dbReference>
<evidence type="ECO:0000256" key="15">
    <source>
        <dbReference type="PIRSR" id="PIRSR000127-1"/>
    </source>
</evidence>
<dbReference type="InterPro" id="IPR036318">
    <property type="entry name" value="FAD-bd_PCMH-like_sf"/>
</dbReference>
<evidence type="ECO:0000313" key="21">
    <source>
        <dbReference type="EMBL" id="ETN36228.1"/>
    </source>
</evidence>
<keyword evidence="8 16" id="KW-0274">FAD</keyword>
<dbReference type="InterPro" id="IPR002346">
    <property type="entry name" value="Mopterin_DH_FAD-bd"/>
</dbReference>
<keyword evidence="22" id="KW-1185">Reference proteome</keyword>
<evidence type="ECO:0000256" key="16">
    <source>
        <dbReference type="PIRSR" id="PIRSR000127-2"/>
    </source>
</evidence>
<evidence type="ECO:0000256" key="4">
    <source>
        <dbReference type="ARBA" id="ARBA00022505"/>
    </source>
</evidence>
<dbReference type="InterPro" id="IPR001041">
    <property type="entry name" value="2Fe-2S_ferredoxin-type"/>
</dbReference>
<keyword evidence="5" id="KW-0285">Flavoprotein</keyword>
<dbReference type="InterPro" id="IPR000674">
    <property type="entry name" value="Ald_Oxase/Xan_DH_a/b"/>
</dbReference>
<dbReference type="GO" id="GO:0071949">
    <property type="term" value="F:FAD binding"/>
    <property type="evidence" value="ECO:0007669"/>
    <property type="project" value="InterPro"/>
</dbReference>
<feature type="binding site" evidence="17">
    <location>
        <position position="127"/>
    </location>
    <ligand>
        <name>[2Fe-2S] cluster</name>
        <dbReference type="ChEBI" id="CHEBI:190135"/>
        <label>2</label>
    </ligand>
</feature>
<dbReference type="Gene3D" id="3.30.43.10">
    <property type="entry name" value="Uridine Diphospho-n-acetylenolpyruvylglucosamine Reductase, domain 2"/>
    <property type="match status" value="1"/>
</dbReference>
<dbReference type="GO" id="GO:0005506">
    <property type="term" value="F:iron ion binding"/>
    <property type="evidence" value="ECO:0007669"/>
    <property type="project" value="InterPro"/>
</dbReference>
<evidence type="ECO:0000256" key="18">
    <source>
        <dbReference type="SAM" id="MobiDB-lite"/>
    </source>
</evidence>
<dbReference type="Proteomes" id="UP000030752">
    <property type="component" value="Unassembled WGS sequence"/>
</dbReference>
<comment type="cofactor">
    <cofactor evidence="17">
        <name>[2Fe-2S] cluster</name>
        <dbReference type="ChEBI" id="CHEBI:190135"/>
    </cofactor>
    <text evidence="17">Binds 2 [2Fe-2S] clusters.</text>
</comment>
<dbReference type="SMART" id="SM01008">
    <property type="entry name" value="Ald_Xan_dh_C"/>
    <property type="match status" value="1"/>
</dbReference>
<dbReference type="InParanoid" id="W2RKI1"/>
<feature type="binding site" evidence="16">
    <location>
        <position position="486"/>
    </location>
    <ligand>
        <name>FAD</name>
        <dbReference type="ChEBI" id="CHEBI:57692"/>
    </ligand>
</feature>
<dbReference type="Pfam" id="PF20256">
    <property type="entry name" value="MoCoBD_2"/>
    <property type="match status" value="1"/>
</dbReference>
<dbReference type="SUPFAM" id="SSF55447">
    <property type="entry name" value="CO dehydrogenase flavoprotein C-terminal domain-like"/>
    <property type="match status" value="1"/>
</dbReference>
<feature type="binding site" evidence="17">
    <location>
        <position position="920"/>
    </location>
    <ligand>
        <name>Mo-molybdopterin</name>
        <dbReference type="ChEBI" id="CHEBI:71302"/>
    </ligand>
    <ligandPart>
        <name>Mo</name>
        <dbReference type="ChEBI" id="CHEBI:28685"/>
    </ligandPart>
</feature>
<feature type="binding site" evidence="17">
    <location>
        <position position="88"/>
    </location>
    <ligand>
        <name>[2Fe-2S] cluster</name>
        <dbReference type="ChEBI" id="CHEBI:190135"/>
        <label>1</label>
    </ligand>
</feature>
<dbReference type="InterPro" id="IPR002888">
    <property type="entry name" value="2Fe-2S-bd"/>
</dbReference>
<keyword evidence="10 17" id="KW-0408">Iron</keyword>
<dbReference type="Pfam" id="PF00111">
    <property type="entry name" value="Fer2"/>
    <property type="match status" value="1"/>
</dbReference>
<dbReference type="InterPro" id="IPR036856">
    <property type="entry name" value="Ald_Oxase/Xan_DH_a/b_sf"/>
</dbReference>
<comment type="cofactor">
    <cofactor evidence="17">
        <name>Mo-molybdopterin</name>
        <dbReference type="ChEBI" id="CHEBI:71302"/>
    </cofactor>
    <text evidence="17">Binds 1 Mo-molybdopterin (Mo-MPT) cofactor per subunit.</text>
</comment>
<dbReference type="HOGENOM" id="CLU_001681_1_2_1"/>
<feature type="binding site" evidence="16">
    <location>
        <position position="924"/>
    </location>
    <ligand>
        <name>substrate</name>
    </ligand>
</feature>
<sequence>MPTAFENLQPLIEAEFTQSTLTFYMNGSKVELNNPDPAWTLLDFIRSRHDSKGTKLGCGEGGCGACTVVLQTYHSRKGRPVHIAVNACLYPLAGVVGKHLITVEGLGSVERPHPLQERIAKLHGSQCGFCTPGIVMSLYALIRNAWDPQTQVFDLSAENIELEGVLDGNLCRCTGYKPILQAAKTFIKEDLKGKVKEPQPGMVAVPVDQLDDDIPYKSEEAPANSGTSRRSCGRPGGCCRDRPAASSRESSADGASSDATKSSHDTTSNTSDEIDVAGAEYAKPIRQRERNPLPGEEGEGTKAGTNVDAEPPKSDDGRLKATFAPYVPGTELIYPPALRKFQAEPVCYGNSTAIWLRPTTLDQVLRIKDLEPTAKVVAGSSEVQVEIRFKNSKFVISVFIGDLPELTATAVPETPEDLASLKELIIGANTSLTEVESVCQSLSQKLGRRGLVLEACRKQLRYFAGRQIRNAASLAGNLATASPISDLNPVLLAAGATVVAKSHHEGEMMLPMASFFKSYRTTALPANALITSIRIPLPSQEERQIFKAYKQAKRKDDDIAIVTAAFCVRLDESGKVEHIALAYGGMAPLTVLAKRSMAVLQGQPWYDSRTLDAGMKAISQDFNLPFGVPGGMATYRKTLAMSFFFRFWHEVVVDLELGQVDKDLIEEIHRNISSGTRDNYNPHEQRVVGKQIPHLSGLKQATGEAEYVDDIPHQNRELYGAFVFSPRGHARIVSIDWTPAIGPGLALGYVDRTSITPAQNRWGSIRKDEPVFAEDEVESHGQAIGLVYAETQLQAQAAAKLVKIAWEDLPTILTIDEAIEANSFYSHGKMLKKGAAIEGDMNEIFAKCDRVFEGVIRMGGQEHFYLETNAALVVPHTEDGSMDVWTSTQNTMETQEFVSHVTGVPSNRINARVRRLGGGFGGKESRSVPIACALAIAAKKEKRPIRCMLTREEDMMTSGQRHPFQARWKVGVMNDGTLVALDCDLYNNAGFSYDMSAAVMDRACTHVDSCYNFPHAWIRGHVCKTNTHSNTAFRGFGGPQAMFITETYMTAVADGLGMSVDDLRVKNLYKENDRTPFLQRIDQDWHIPRLMDLTRKECDYDARHTAIESFNASHKWKKRGICLIPVKFGISFATAVHLNQASANVKIYADGSVLLNHAGTEMGQGLYTKMCQVAAQELKVPIDAVYTQDTATYSTANASPTAASSGSDLNGMAILDACTQLNERLAPYWEKFGAGATMKQVAHAAYLDRVNLSATGFWKMPRVGYKWGNYDANSVLPMYYYFTQGVACTEVELDLLTGDHTVLRTDIKMDVGRSINPAIDYGQIEGAFVQGQGLFTMEESLWTKQGQLFTRGPGTYKIPGFADIPQVFNVSFLQGEDWSPLRTIQSSKGIGEPPLFLGATVLFALREALKAARKQNGVTETLVLDSPATAERLRLAVGDDILKMGTVQKKEGESNFFVSVA</sequence>
<evidence type="ECO:0000256" key="11">
    <source>
        <dbReference type="ARBA" id="ARBA00023014"/>
    </source>
</evidence>
<evidence type="ECO:0000259" key="19">
    <source>
        <dbReference type="PROSITE" id="PS51085"/>
    </source>
</evidence>
<dbReference type="FunFam" id="3.30.365.10:FF:000004">
    <property type="entry name" value="Xanthine dehydrogenase oxidase"/>
    <property type="match status" value="1"/>
</dbReference>
<dbReference type="Gene3D" id="1.10.150.120">
    <property type="entry name" value="[2Fe-2S]-binding domain"/>
    <property type="match status" value="1"/>
</dbReference>
<feature type="binding site" evidence="17">
    <location>
        <position position="171"/>
    </location>
    <ligand>
        <name>[2Fe-2S] cluster</name>
        <dbReference type="ChEBI" id="CHEBI:190135"/>
        <label>2</label>
    </ligand>
</feature>
<feature type="binding site" evidence="17">
    <location>
        <position position="1034"/>
    </location>
    <ligand>
        <name>Mo-molybdopterin</name>
        <dbReference type="ChEBI" id="CHEBI:71302"/>
    </ligand>
    <ligandPart>
        <name>Mo</name>
        <dbReference type="ChEBI" id="CHEBI:28685"/>
    </ligandPart>
</feature>
<feature type="binding site" evidence="16">
    <location>
        <position position="550"/>
    </location>
    <ligand>
        <name>FAD</name>
        <dbReference type="ChEBI" id="CHEBI:57692"/>
    </ligand>
</feature>
<evidence type="ECO:0000256" key="7">
    <source>
        <dbReference type="ARBA" id="ARBA00022723"/>
    </source>
</evidence>
<dbReference type="FunFam" id="3.30.365.10:FF:000003">
    <property type="entry name" value="Aldehyde oxidase 1"/>
    <property type="match status" value="1"/>
</dbReference>
<dbReference type="InterPro" id="IPR036010">
    <property type="entry name" value="2Fe-2S_ferredoxin-like_sf"/>
</dbReference>
<feature type="binding site" evidence="17">
    <location>
        <position position="58"/>
    </location>
    <ligand>
        <name>[2Fe-2S] cluster</name>
        <dbReference type="ChEBI" id="CHEBI:190135"/>
        <label>1</label>
    </ligand>
</feature>
<keyword evidence="6 17" id="KW-0001">2Fe-2S</keyword>
<keyword evidence="9" id="KW-0560">Oxidoreductase</keyword>
<feature type="binding site" evidence="17">
    <location>
        <position position="130"/>
    </location>
    <ligand>
        <name>[2Fe-2S] cluster</name>
        <dbReference type="ChEBI" id="CHEBI:190135"/>
        <label>2</label>
    </ligand>
</feature>
<comment type="similarity">
    <text evidence="3">Belongs to the xanthine dehydrogenase family.</text>
</comment>
<evidence type="ECO:0000256" key="2">
    <source>
        <dbReference type="ARBA" id="ARBA00004275"/>
    </source>
</evidence>
<evidence type="ECO:0000256" key="14">
    <source>
        <dbReference type="ARBA" id="ARBA00034078"/>
    </source>
</evidence>
<gene>
    <name evidence="21" type="ORF">HMPREF1541_08505</name>
</gene>
<feature type="compositionally biased region" description="Low complexity" evidence="18">
    <location>
        <begin position="244"/>
        <end position="260"/>
    </location>
</feature>
<dbReference type="PROSITE" id="PS51085">
    <property type="entry name" value="2FE2S_FER_2"/>
    <property type="match status" value="1"/>
</dbReference>
<feature type="active site" description="Proton acceptor" evidence="15">
    <location>
        <position position="1392"/>
    </location>
</feature>
<feature type="binding site" evidence="17">
    <location>
        <position position="63"/>
    </location>
    <ligand>
        <name>[2Fe-2S] cluster</name>
        <dbReference type="ChEBI" id="CHEBI:190135"/>
        <label>1</label>
    </ligand>
</feature>
<feature type="binding site" evidence="17">
    <location>
        <position position="66"/>
    </location>
    <ligand>
        <name>[2Fe-2S] cluster</name>
        <dbReference type="ChEBI" id="CHEBI:190135"/>
        <label>1</label>
    </ligand>
</feature>
<reference evidence="21 22" key="1">
    <citation type="submission" date="2013-03" db="EMBL/GenBank/DDBJ databases">
        <title>The Genome Sequence of Phialophora europaea CBS 101466.</title>
        <authorList>
            <consortium name="The Broad Institute Genomics Platform"/>
            <person name="Cuomo C."/>
            <person name="de Hoog S."/>
            <person name="Gorbushina A."/>
            <person name="Walker B."/>
            <person name="Young S.K."/>
            <person name="Zeng Q."/>
            <person name="Gargeya S."/>
            <person name="Fitzgerald M."/>
            <person name="Haas B."/>
            <person name="Abouelleil A."/>
            <person name="Allen A.W."/>
            <person name="Alvarado L."/>
            <person name="Arachchi H.M."/>
            <person name="Berlin A.M."/>
            <person name="Chapman S.B."/>
            <person name="Gainer-Dewar J."/>
            <person name="Goldberg J."/>
            <person name="Griggs A."/>
            <person name="Gujja S."/>
            <person name="Hansen M."/>
            <person name="Howarth C."/>
            <person name="Imamovic A."/>
            <person name="Ireland A."/>
            <person name="Larimer J."/>
            <person name="McCowan C."/>
            <person name="Murphy C."/>
            <person name="Pearson M."/>
            <person name="Poon T.W."/>
            <person name="Priest M."/>
            <person name="Roberts A."/>
            <person name="Saif S."/>
            <person name="Shea T."/>
            <person name="Sisk P."/>
            <person name="Sykes S."/>
            <person name="Wortman J."/>
            <person name="Nusbaum C."/>
            <person name="Birren B."/>
        </authorList>
    </citation>
    <scope>NUCLEOTIDE SEQUENCE [LARGE SCALE GENOMIC DNA]</scope>
    <source>
        <strain evidence="21 22">CBS 101466</strain>
    </source>
</reference>
<dbReference type="PANTHER" id="PTHR45444:SF3">
    <property type="entry name" value="XANTHINE DEHYDROGENASE"/>
    <property type="match status" value="1"/>
</dbReference>
<dbReference type="Pfam" id="PF03450">
    <property type="entry name" value="CO_deh_flav_C"/>
    <property type="match status" value="1"/>
</dbReference>
<dbReference type="SUPFAM" id="SSF56003">
    <property type="entry name" value="Molybdenum cofactor-binding domain"/>
    <property type="match status" value="1"/>
</dbReference>
<dbReference type="InterPro" id="IPR012675">
    <property type="entry name" value="Beta-grasp_dom_sf"/>
</dbReference>
<feature type="binding site" evidence="17">
    <location>
        <position position="1203"/>
    </location>
    <ligand>
        <name>Mo-molybdopterin</name>
        <dbReference type="ChEBI" id="CHEBI:71302"/>
    </ligand>
    <ligandPart>
        <name>Mo</name>
        <dbReference type="ChEBI" id="CHEBI:28685"/>
    </ligandPart>
</feature>
<feature type="binding site" evidence="16">
    <location>
        <position position="463"/>
    </location>
    <ligand>
        <name>FAD</name>
        <dbReference type="ChEBI" id="CHEBI:57692"/>
    </ligand>
</feature>
<dbReference type="InterPro" id="IPR005107">
    <property type="entry name" value="CO_DH_flav_C"/>
</dbReference>
<dbReference type="InterPro" id="IPR016208">
    <property type="entry name" value="Ald_Oxase/xanthine_DH-like"/>
</dbReference>
<dbReference type="InterPro" id="IPR016166">
    <property type="entry name" value="FAD-bd_PCMH"/>
</dbReference>
<dbReference type="SUPFAM" id="SSF56176">
    <property type="entry name" value="FAD-binding/transporter-associated domain-like"/>
    <property type="match status" value="1"/>
</dbReference>
<feature type="domain" description="2Fe-2S ferredoxin-type" evidence="19">
    <location>
        <begin position="19"/>
        <end position="106"/>
    </location>
</feature>
<feature type="binding site" evidence="16">
    <location>
        <position position="1002"/>
    </location>
    <ligand>
        <name>substrate</name>
    </ligand>
</feature>
<evidence type="ECO:0000256" key="5">
    <source>
        <dbReference type="ARBA" id="ARBA00022630"/>
    </source>
</evidence>
<evidence type="ECO:0000313" key="22">
    <source>
        <dbReference type="Proteomes" id="UP000030752"/>
    </source>
</evidence>
<dbReference type="GO" id="GO:0051537">
    <property type="term" value="F:2 iron, 2 sulfur cluster binding"/>
    <property type="evidence" value="ECO:0007669"/>
    <property type="project" value="UniProtKB-KW"/>
</dbReference>
<dbReference type="Pfam" id="PF01315">
    <property type="entry name" value="Ald_Xan_dh_C"/>
    <property type="match status" value="1"/>
</dbReference>
<comment type="cofactor">
    <cofactor evidence="14">
        <name>[2Fe-2S] cluster</name>
        <dbReference type="ChEBI" id="CHEBI:190135"/>
    </cofactor>
</comment>
<evidence type="ECO:0000256" key="9">
    <source>
        <dbReference type="ARBA" id="ARBA00023002"/>
    </source>
</evidence>
<organism evidence="21 22">
    <name type="scientific">Cyphellophora europaea (strain CBS 101466)</name>
    <name type="common">Phialophora europaea</name>
    <dbReference type="NCBI Taxonomy" id="1220924"/>
    <lineage>
        <taxon>Eukaryota</taxon>
        <taxon>Fungi</taxon>
        <taxon>Dikarya</taxon>
        <taxon>Ascomycota</taxon>
        <taxon>Pezizomycotina</taxon>
        <taxon>Eurotiomycetes</taxon>
        <taxon>Chaetothyriomycetidae</taxon>
        <taxon>Chaetothyriales</taxon>
        <taxon>Cyphellophoraceae</taxon>
        <taxon>Cyphellophora</taxon>
    </lineage>
</organism>
<proteinExistence type="inferred from homology"/>
<evidence type="ECO:0000256" key="6">
    <source>
        <dbReference type="ARBA" id="ARBA00022714"/>
    </source>
</evidence>
<dbReference type="RefSeq" id="XP_008721046.1">
    <property type="nucleotide sequence ID" value="XM_008722824.1"/>
</dbReference>
<feature type="compositionally biased region" description="Basic and acidic residues" evidence="18">
    <location>
        <begin position="310"/>
        <end position="319"/>
    </location>
</feature>
<dbReference type="Pfam" id="PF01799">
    <property type="entry name" value="Fer2_2"/>
    <property type="match status" value="1"/>
</dbReference>
<keyword evidence="12" id="KW-0520">NAD</keyword>
<dbReference type="PANTHER" id="PTHR45444">
    <property type="entry name" value="XANTHINE DEHYDROGENASE"/>
    <property type="match status" value="1"/>
</dbReference>
<dbReference type="GeneID" id="19975844"/>
<dbReference type="InterPro" id="IPR006058">
    <property type="entry name" value="2Fe2S_fd_BS"/>
</dbReference>
<dbReference type="PIRSF" id="PIRSF000127">
    <property type="entry name" value="Xanthine_DH"/>
    <property type="match status" value="1"/>
</dbReference>
<dbReference type="FunFam" id="3.10.20.30:FF:000012">
    <property type="entry name" value="Xanthine dehydrogenase/oxidase"/>
    <property type="match status" value="1"/>
</dbReference>
<feature type="binding site" evidence="16">
    <location>
        <begin position="376"/>
        <end position="383"/>
    </location>
    <ligand>
        <name>FAD</name>
        <dbReference type="ChEBI" id="CHEBI:57692"/>
    </ligand>
</feature>
<feature type="binding site" evidence="17">
    <location>
        <position position="889"/>
    </location>
    <ligand>
        <name>Mo-molybdopterin</name>
        <dbReference type="ChEBI" id="CHEBI:71302"/>
    </ligand>
    <ligandPart>
        <name>Mo</name>
        <dbReference type="ChEBI" id="CHEBI:28685"/>
    </ligandPart>
</feature>
<dbReference type="FunFam" id="3.30.365.10:FF:000002">
    <property type="entry name" value="Xanthine dehydrogenase oxidase"/>
    <property type="match status" value="1"/>
</dbReference>
<evidence type="ECO:0000256" key="12">
    <source>
        <dbReference type="ARBA" id="ARBA00023027"/>
    </source>
</evidence>
<feature type="domain" description="FAD-binding PCMH-type" evidence="20">
    <location>
        <begin position="348"/>
        <end position="540"/>
    </location>
</feature>
<dbReference type="InterPro" id="IPR016169">
    <property type="entry name" value="FAD-bd_PCMH_sub2"/>
</dbReference>
<dbReference type="InterPro" id="IPR008274">
    <property type="entry name" value="AldOxase/xan_DH_MoCoBD1"/>
</dbReference>
<dbReference type="OrthoDB" id="8300278at2759"/>
<name>W2RKI1_CYPE1</name>
<evidence type="ECO:0000256" key="10">
    <source>
        <dbReference type="ARBA" id="ARBA00023004"/>
    </source>
</evidence>
<keyword evidence="13" id="KW-0576">Peroxisome</keyword>
<dbReference type="Gene3D" id="3.10.20.30">
    <property type="match status" value="1"/>
</dbReference>
<keyword evidence="11 17" id="KW-0411">Iron-sulfur</keyword>
<dbReference type="PROSITE" id="PS51387">
    <property type="entry name" value="FAD_PCMH"/>
    <property type="match status" value="1"/>
</dbReference>
<dbReference type="Gene3D" id="3.30.365.10">
    <property type="entry name" value="Aldehyde oxidase/xanthine dehydrogenase, molybdopterin binding domain"/>
    <property type="match status" value="4"/>
</dbReference>
<dbReference type="GO" id="GO:0016491">
    <property type="term" value="F:oxidoreductase activity"/>
    <property type="evidence" value="ECO:0007669"/>
    <property type="project" value="UniProtKB-KW"/>
</dbReference>
<dbReference type="EMBL" id="KB822725">
    <property type="protein sequence ID" value="ETN36228.1"/>
    <property type="molecule type" value="Genomic_DNA"/>
</dbReference>
<dbReference type="InterPro" id="IPR036683">
    <property type="entry name" value="CO_DH_flav_C_dom_sf"/>
</dbReference>
<evidence type="ECO:0000256" key="8">
    <source>
        <dbReference type="ARBA" id="ARBA00022827"/>
    </source>
</evidence>
<dbReference type="GO" id="GO:0005777">
    <property type="term" value="C:peroxisome"/>
    <property type="evidence" value="ECO:0007669"/>
    <property type="project" value="UniProtKB-SubCell"/>
</dbReference>